<evidence type="ECO:0000313" key="6">
    <source>
        <dbReference type="EMBL" id="UYU71689.1"/>
    </source>
</evidence>
<evidence type="ECO:0000313" key="7">
    <source>
        <dbReference type="Proteomes" id="UP000283616"/>
    </source>
</evidence>
<evidence type="ECO:0000313" key="4">
    <source>
        <dbReference type="EMBL" id="KAB4480483.1"/>
    </source>
</evidence>
<dbReference type="EMBL" id="CP083681">
    <property type="protein sequence ID" value="UYU71689.1"/>
    <property type="molecule type" value="Genomic_DNA"/>
</dbReference>
<protein>
    <submittedName>
        <fullName evidence="3">Outer membrane lipoprotein-sorting protein</fullName>
    </submittedName>
</protein>
<reference evidence="8 9" key="2">
    <citation type="journal article" date="2019" name="Nat. Med.">
        <title>A library of human gut bacterial isolates paired with longitudinal multiomics data enables mechanistic microbiome research.</title>
        <authorList>
            <person name="Poyet M."/>
            <person name="Groussin M."/>
            <person name="Gibbons S.M."/>
            <person name="Avila-Pacheco J."/>
            <person name="Jiang X."/>
            <person name="Kearney S.M."/>
            <person name="Perrotta A.R."/>
            <person name="Berdy B."/>
            <person name="Zhao S."/>
            <person name="Lieberman T.D."/>
            <person name="Swanson P.K."/>
            <person name="Smith M."/>
            <person name="Roesemann S."/>
            <person name="Alexander J.E."/>
            <person name="Rich S.A."/>
            <person name="Livny J."/>
            <person name="Vlamakis H."/>
            <person name="Clish C."/>
            <person name="Bullock K."/>
            <person name="Deik A."/>
            <person name="Scott J."/>
            <person name="Pierce K.A."/>
            <person name="Xavier R.J."/>
            <person name="Alm E.J."/>
        </authorList>
    </citation>
    <scope>NUCLEOTIDE SEQUENCE [LARGE SCALE GENOMIC DNA]</scope>
    <source>
        <strain evidence="3 8">BIOML-A160</strain>
        <strain evidence="4 9">BIOML-A162</strain>
    </source>
</reference>
<evidence type="ECO:0000256" key="1">
    <source>
        <dbReference type="SAM" id="SignalP"/>
    </source>
</evidence>
<sequence length="261" mass="30280">MKRSIAVVAMLVVGFAATTCAQTGREIAQKVKDRPDGDTRRSEMVMTLINKRGAVRERKLISYSIDVGKEKKDRKSIMFFQYPGDVKGTGFLTWDYDELNKDDDKWLYLPAIKKTRRISGSSAKQDYFMGSDFTYDDMGSRNVDEDTHTLLGEETVDGQKCWKLESLPKDKRDIYSRKTALIRQDCLIPVRVEYYDKMGKLHRRLEMSDIAKVEGFWVARKMHMTNVQTEHQTVLEIKNPTYNIPMEESKFNVTTLEKGRF</sequence>
<dbReference type="AlphaFoldDB" id="A0A0P0EQB0"/>
<gene>
    <name evidence="5" type="ORF">DW011_17980</name>
    <name evidence="3" type="ORF">GAN75_00195</name>
    <name evidence="4" type="ORF">GAN91_15700</name>
    <name evidence="6" type="ORF">KQP59_00835</name>
</gene>
<evidence type="ECO:0000313" key="5">
    <source>
        <dbReference type="EMBL" id="RHL55849.1"/>
    </source>
</evidence>
<dbReference type="Pfam" id="PF17131">
    <property type="entry name" value="LolA_like"/>
    <property type="match status" value="1"/>
</dbReference>
<organism evidence="3 8">
    <name type="scientific">Bacteroides thetaiotaomicron</name>
    <dbReference type="NCBI Taxonomy" id="818"/>
    <lineage>
        <taxon>Bacteria</taxon>
        <taxon>Pseudomonadati</taxon>
        <taxon>Bacteroidota</taxon>
        <taxon>Bacteroidia</taxon>
        <taxon>Bacteroidales</taxon>
        <taxon>Bacteroidaceae</taxon>
        <taxon>Bacteroides</taxon>
    </lineage>
</organism>
<evidence type="ECO:0000313" key="9">
    <source>
        <dbReference type="Proteomes" id="UP000436858"/>
    </source>
</evidence>
<dbReference type="Proteomes" id="UP000436825">
    <property type="component" value="Unassembled WGS sequence"/>
</dbReference>
<feature type="domain" description="Uncharacterized protein TP-0789" evidence="2">
    <location>
        <begin position="73"/>
        <end position="258"/>
    </location>
</feature>
<keyword evidence="3" id="KW-0449">Lipoprotein</keyword>
<dbReference type="Proteomes" id="UP001156216">
    <property type="component" value="Chromosome"/>
</dbReference>
<dbReference type="Proteomes" id="UP000436858">
    <property type="component" value="Unassembled WGS sequence"/>
</dbReference>
<dbReference type="EMBL" id="WCRY01000014">
    <property type="protein sequence ID" value="KAB4480483.1"/>
    <property type="molecule type" value="Genomic_DNA"/>
</dbReference>
<feature type="signal peptide" evidence="1">
    <location>
        <begin position="1"/>
        <end position="21"/>
    </location>
</feature>
<dbReference type="RefSeq" id="WP_004309911.1">
    <property type="nucleotide sequence ID" value="NZ_CAXSMB010000032.1"/>
</dbReference>
<dbReference type="KEGG" id="btho:Btheta7330_01573"/>
<accession>A0A0P0EQB0</accession>
<dbReference type="GeneID" id="75113171"/>
<reference evidence="6" key="3">
    <citation type="submission" date="2021-06" db="EMBL/GenBank/DDBJ databases">
        <title>Interrogation of the integrated mobile genetic elements in gut-associated Bacteroides with a consensus prediction approach.</title>
        <authorList>
            <person name="Campbell D.E."/>
            <person name="Leigh J.R."/>
            <person name="Kim T."/>
            <person name="England W."/>
            <person name="Whitaker R.J."/>
            <person name="Degnan P.H."/>
        </authorList>
    </citation>
    <scope>NUCLEOTIDE SEQUENCE</scope>
    <source>
        <strain evidence="6">VPI-BTDOT2</strain>
    </source>
</reference>
<dbReference type="Proteomes" id="UP000283616">
    <property type="component" value="Unassembled WGS sequence"/>
</dbReference>
<evidence type="ECO:0000313" key="3">
    <source>
        <dbReference type="EMBL" id="KAB4458521.1"/>
    </source>
</evidence>
<dbReference type="Gene3D" id="2.50.20.10">
    <property type="entry name" value="Lipoprotein localisation LolA/LolB/LppX"/>
    <property type="match status" value="1"/>
</dbReference>
<keyword evidence="1" id="KW-0732">Signal</keyword>
<evidence type="ECO:0000259" key="2">
    <source>
        <dbReference type="Pfam" id="PF17131"/>
    </source>
</evidence>
<name>A0A0P0EQB0_BACT4</name>
<proteinExistence type="predicted"/>
<evidence type="ECO:0000313" key="8">
    <source>
        <dbReference type="Proteomes" id="UP000436825"/>
    </source>
</evidence>
<dbReference type="EMBL" id="QROV01000022">
    <property type="protein sequence ID" value="RHL55849.1"/>
    <property type="molecule type" value="Genomic_DNA"/>
</dbReference>
<dbReference type="CDD" id="cd16329">
    <property type="entry name" value="LolA_like"/>
    <property type="match status" value="1"/>
</dbReference>
<feature type="chain" id="PRO_5014235530" evidence="1">
    <location>
        <begin position="22"/>
        <end position="261"/>
    </location>
</feature>
<dbReference type="InterPro" id="IPR033399">
    <property type="entry name" value="TP_0789-like"/>
</dbReference>
<dbReference type="EMBL" id="WCRW01000001">
    <property type="protein sequence ID" value="KAB4458521.1"/>
    <property type="molecule type" value="Genomic_DNA"/>
</dbReference>
<reference evidence="5 7" key="1">
    <citation type="submission" date="2018-08" db="EMBL/GenBank/DDBJ databases">
        <title>A genome reference for cultivated species of the human gut microbiota.</title>
        <authorList>
            <person name="Zou Y."/>
            <person name="Xue W."/>
            <person name="Luo G."/>
        </authorList>
    </citation>
    <scope>NUCLEOTIDE SEQUENCE [LARGE SCALE GENOMIC DNA]</scope>
    <source>
        <strain evidence="5 7">AF37-12</strain>
    </source>
</reference>